<keyword evidence="4" id="KW-0539">Nucleus</keyword>
<evidence type="ECO:0000313" key="6">
    <source>
        <dbReference type="Proteomes" id="UP000507470"/>
    </source>
</evidence>
<dbReference type="GO" id="GO:0005634">
    <property type="term" value="C:nucleus"/>
    <property type="evidence" value="ECO:0007669"/>
    <property type="project" value="UniProtKB-SubCell"/>
</dbReference>
<evidence type="ECO:0000256" key="4">
    <source>
        <dbReference type="ARBA" id="ARBA00023242"/>
    </source>
</evidence>
<evidence type="ECO:0000313" key="5">
    <source>
        <dbReference type="EMBL" id="CAC5386419.1"/>
    </source>
</evidence>
<organism evidence="5 6">
    <name type="scientific">Mytilus coruscus</name>
    <name type="common">Sea mussel</name>
    <dbReference type="NCBI Taxonomy" id="42192"/>
    <lineage>
        <taxon>Eukaryota</taxon>
        <taxon>Metazoa</taxon>
        <taxon>Spiralia</taxon>
        <taxon>Lophotrochozoa</taxon>
        <taxon>Mollusca</taxon>
        <taxon>Bivalvia</taxon>
        <taxon>Autobranchia</taxon>
        <taxon>Pteriomorphia</taxon>
        <taxon>Mytilida</taxon>
        <taxon>Mytiloidea</taxon>
        <taxon>Mytilidae</taxon>
        <taxon>Mytilinae</taxon>
        <taxon>Mytilus</taxon>
    </lineage>
</organism>
<dbReference type="EMBL" id="CACVKT020003881">
    <property type="protein sequence ID" value="CAC5386419.1"/>
    <property type="molecule type" value="Genomic_DNA"/>
</dbReference>
<dbReference type="SUPFAM" id="SSF81383">
    <property type="entry name" value="F-box domain"/>
    <property type="match status" value="1"/>
</dbReference>
<dbReference type="GO" id="GO:0005737">
    <property type="term" value="C:cytoplasm"/>
    <property type="evidence" value="ECO:0007669"/>
    <property type="project" value="TreeGrafter"/>
</dbReference>
<dbReference type="InterPro" id="IPR036047">
    <property type="entry name" value="F-box-like_dom_sf"/>
</dbReference>
<dbReference type="InterPro" id="IPR040394">
    <property type="entry name" value="FBX25/32"/>
</dbReference>
<dbReference type="PANTHER" id="PTHR13123:SF7">
    <property type="entry name" value="LD30288P"/>
    <property type="match status" value="1"/>
</dbReference>
<name>A0A6J8BUL7_MYTCO</name>
<evidence type="ECO:0000256" key="3">
    <source>
        <dbReference type="ARBA" id="ARBA00022786"/>
    </source>
</evidence>
<protein>
    <submittedName>
        <fullName evidence="5">FBXO25_32</fullName>
    </submittedName>
</protein>
<keyword evidence="3" id="KW-0833">Ubl conjugation pathway</keyword>
<dbReference type="GO" id="GO:0016567">
    <property type="term" value="P:protein ubiquitination"/>
    <property type="evidence" value="ECO:0007669"/>
    <property type="project" value="UniProtKB-UniPathway"/>
</dbReference>
<dbReference type="PANTHER" id="PTHR13123">
    <property type="entry name" value="LD30288P"/>
    <property type="match status" value="1"/>
</dbReference>
<reference evidence="5 6" key="1">
    <citation type="submission" date="2020-06" db="EMBL/GenBank/DDBJ databases">
        <authorList>
            <person name="Li R."/>
            <person name="Bekaert M."/>
        </authorList>
    </citation>
    <scope>NUCLEOTIDE SEQUENCE [LARGE SCALE GENOMIC DNA]</scope>
    <source>
        <strain evidence="6">wild</strain>
    </source>
</reference>
<keyword evidence="6" id="KW-1185">Reference proteome</keyword>
<proteinExistence type="predicted"/>
<comment type="subcellular location">
    <subcellularLocation>
        <location evidence="1">Nucleus</location>
    </subcellularLocation>
</comment>
<evidence type="ECO:0000256" key="2">
    <source>
        <dbReference type="ARBA" id="ARBA00004906"/>
    </source>
</evidence>
<dbReference type="OrthoDB" id="9991467at2759"/>
<comment type="pathway">
    <text evidence="2">Protein modification; protein ubiquitination.</text>
</comment>
<gene>
    <name evidence="5" type="ORF">MCOR_21856</name>
</gene>
<accession>A0A6J8BUL7</accession>
<dbReference type="GO" id="GO:0019005">
    <property type="term" value="C:SCF ubiquitin ligase complex"/>
    <property type="evidence" value="ECO:0007669"/>
    <property type="project" value="TreeGrafter"/>
</dbReference>
<dbReference type="AlphaFoldDB" id="A0A6J8BUL7"/>
<dbReference type="UniPathway" id="UPA00143"/>
<sequence length="336" mass="39464">MPFLGQDWRSPGDQWVRTKEGWERLKLWRIKVFENLNESILARLIRLAVLNFEGENGNDQYTHQPRIHFIKTLSRERKVVTTLSESFILLDMTGAVKDIRRFNYVKKILHVLLSKSLVNMSGTSQKYIFSILDEMVNQVVKTKNNTKAMSDLLDCATNSLNDGRYSHIGCTTLWNKHFQAVQRMKNKLNGCKTFMRKEDGKPTISDLPEDCIRCILERLADHKDVFHTGMTKSSIFHITESQLIWKHMSFFHFTDRQLLTFVPDQLGVDEDFINWKHIYRKCFLRYGRKEIYADTLAICLHCDNIFWKSIGHPCISKEEPAARILQPEAFLKLFHF</sequence>
<evidence type="ECO:0000256" key="1">
    <source>
        <dbReference type="ARBA" id="ARBA00004123"/>
    </source>
</evidence>
<dbReference type="Proteomes" id="UP000507470">
    <property type="component" value="Unassembled WGS sequence"/>
</dbReference>